<dbReference type="Proteomes" id="UP000203193">
    <property type="component" value="Segment"/>
</dbReference>
<dbReference type="RefSeq" id="YP_009210654.1">
    <property type="nucleotide sequence ID" value="NC_028931.1"/>
</dbReference>
<evidence type="ECO:0000313" key="1">
    <source>
        <dbReference type="EMBL" id="ALH23642.1"/>
    </source>
</evidence>
<organism evidence="1 2">
    <name type="scientific">Pseudomonas phage PaMx28</name>
    <dbReference type="NCBI Taxonomy" id="1175659"/>
    <lineage>
        <taxon>Viruses</taxon>
        <taxon>Duplodnaviria</taxon>
        <taxon>Heunggongvirae</taxon>
        <taxon>Uroviricota</taxon>
        <taxon>Caudoviricetes</taxon>
        <taxon>Mesyanzhinovviridae</taxon>
        <taxon>Bradleyvirinae</taxon>
        <taxon>Pamexvirus</taxon>
        <taxon>Pamexvirus PaMx28</taxon>
    </lineage>
</organism>
<name>A0A0S0MWZ5_9CAUD</name>
<accession>A0A0S0MWZ5</accession>
<dbReference type="EMBL" id="JQ067089">
    <property type="protein sequence ID" value="ALH23642.1"/>
    <property type="molecule type" value="Genomic_DNA"/>
</dbReference>
<sequence length="57" mass="6097">MARLLMILVVLCLVIYVVASVTLPAAQSIRRTAACIDIAAQGQELPAECRRASPSSR</sequence>
<gene>
    <name evidence="1" type="ORF">PaMx28_42</name>
</gene>
<proteinExistence type="predicted"/>
<keyword evidence="2" id="KW-1185">Reference proteome</keyword>
<dbReference type="KEGG" id="vg:26637092"/>
<evidence type="ECO:0000313" key="2">
    <source>
        <dbReference type="Proteomes" id="UP000203193"/>
    </source>
</evidence>
<reference evidence="1 2" key="1">
    <citation type="journal article" date="2012" name="Appl. Environ. Microbiol.">
        <title>High Diversity and Novel Species of Pseudomonas aeruginosa Bacteriophages.</title>
        <authorList>
            <person name="Sepulveda-Robles O."/>
            <person name="Kameyama L."/>
            <person name="Guarneros G."/>
        </authorList>
    </citation>
    <scope>NUCLEOTIDE SEQUENCE [LARGE SCALE GENOMIC DNA]</scope>
</reference>
<protein>
    <submittedName>
        <fullName evidence="1">Uncharacterized protein</fullName>
    </submittedName>
</protein>
<dbReference type="GeneID" id="26637092"/>